<dbReference type="Pfam" id="PF11154">
    <property type="entry name" value="DUF2934"/>
    <property type="match status" value="1"/>
</dbReference>
<keyword evidence="3" id="KW-1185">Reference proteome</keyword>
<dbReference type="EMBL" id="VUKA01000007">
    <property type="protein sequence ID" value="KAA2212559.1"/>
    <property type="molecule type" value="Genomic_DNA"/>
</dbReference>
<feature type="region of interest" description="Disordered" evidence="1">
    <location>
        <begin position="29"/>
        <end position="130"/>
    </location>
</feature>
<sequence>MTEEDQEKQLRERAYYLWLQAGQPEGQAAEFWEQAQAEEKAALQAEASPERPAAGDAVSSPAPTPSSAVEAPRKNSARKASASAETKKAAGKGNGPARKAKVPAKQQDAPPGEAPPRRKGGGKAGKTATS</sequence>
<dbReference type="AlphaFoldDB" id="A0A5B2TEH3"/>
<dbReference type="InterPro" id="IPR021327">
    <property type="entry name" value="DUF2934"/>
</dbReference>
<protein>
    <submittedName>
        <fullName evidence="2">DUF2934 domain-containing protein</fullName>
    </submittedName>
</protein>
<comment type="caution">
    <text evidence="2">The sequence shown here is derived from an EMBL/GenBank/DDBJ whole genome shotgun (WGS) entry which is preliminary data.</text>
</comment>
<evidence type="ECO:0000313" key="2">
    <source>
        <dbReference type="EMBL" id="KAA2212559.1"/>
    </source>
</evidence>
<dbReference type="Proteomes" id="UP000322110">
    <property type="component" value="Unassembled WGS sequence"/>
</dbReference>
<name>A0A5B2TEH3_9PROT</name>
<feature type="compositionally biased region" description="Low complexity" evidence="1">
    <location>
        <begin position="57"/>
        <end position="70"/>
    </location>
</feature>
<evidence type="ECO:0000313" key="3">
    <source>
        <dbReference type="Proteomes" id="UP000322110"/>
    </source>
</evidence>
<accession>A0A5B2TEH3</accession>
<proteinExistence type="predicted"/>
<reference evidence="2 3" key="1">
    <citation type="journal article" date="2015" name="Int. J. Syst. Evol. Microbiol.">
        <title>Roseomonas oryzae sp. nov., isolated from paddy rhizosphere soil.</title>
        <authorList>
            <person name="Ramaprasad E.V."/>
            <person name="Sasikala Ch."/>
            <person name="Ramana Ch.V."/>
        </authorList>
    </citation>
    <scope>NUCLEOTIDE SEQUENCE [LARGE SCALE GENOMIC DNA]</scope>
    <source>
        <strain evidence="2 3">KCTC 42542</strain>
    </source>
</reference>
<evidence type="ECO:0000256" key="1">
    <source>
        <dbReference type="SAM" id="MobiDB-lite"/>
    </source>
</evidence>
<dbReference type="RefSeq" id="WP_149812966.1">
    <property type="nucleotide sequence ID" value="NZ_VUKA01000007.1"/>
</dbReference>
<organism evidence="2 3">
    <name type="scientific">Teichococcus oryzae</name>
    <dbReference type="NCBI Taxonomy" id="1608942"/>
    <lineage>
        <taxon>Bacteria</taxon>
        <taxon>Pseudomonadati</taxon>
        <taxon>Pseudomonadota</taxon>
        <taxon>Alphaproteobacteria</taxon>
        <taxon>Acetobacterales</taxon>
        <taxon>Roseomonadaceae</taxon>
        <taxon>Roseomonas</taxon>
    </lineage>
</organism>
<gene>
    <name evidence="2" type="ORF">F0Q34_14650</name>
</gene>